<comment type="caution">
    <text evidence="1">The sequence shown here is derived from an EMBL/GenBank/DDBJ whole genome shotgun (WGS) entry which is preliminary data.</text>
</comment>
<dbReference type="InterPro" id="IPR058915">
    <property type="entry name" value="AcrVA2-like"/>
</dbReference>
<dbReference type="Proteomes" id="UP000732399">
    <property type="component" value="Unassembled WGS sequence"/>
</dbReference>
<accession>A0ABX1CTJ6</accession>
<evidence type="ECO:0000313" key="1">
    <source>
        <dbReference type="EMBL" id="NJR80288.1"/>
    </source>
</evidence>
<dbReference type="RefSeq" id="WP_168135844.1">
    <property type="nucleotide sequence ID" value="NZ_JAAVJH010000015.1"/>
</dbReference>
<protein>
    <submittedName>
        <fullName evidence="1">Uncharacterized protein</fullName>
    </submittedName>
</protein>
<proteinExistence type="predicted"/>
<name>A0ABX1CTJ6_9SPHN</name>
<dbReference type="Pfam" id="PF26125">
    <property type="entry name" value="AcrVA2-like"/>
    <property type="match status" value="1"/>
</dbReference>
<reference evidence="1 2" key="1">
    <citation type="submission" date="2020-03" db="EMBL/GenBank/DDBJ databases">
        <authorList>
            <person name="Wang L."/>
            <person name="He N."/>
            <person name="Li Y."/>
            <person name="Fang Y."/>
            <person name="Zhang F."/>
        </authorList>
    </citation>
    <scope>NUCLEOTIDE SEQUENCE [LARGE SCALE GENOMIC DNA]</scope>
    <source>
        <strain evidence="1 2">36D10-4-7</strain>
    </source>
</reference>
<evidence type="ECO:0000313" key="2">
    <source>
        <dbReference type="Proteomes" id="UP000732399"/>
    </source>
</evidence>
<gene>
    <name evidence="1" type="ORF">HBH26_17035</name>
</gene>
<sequence>MGLPASSLPATIVDFLAANDPELVRLARADAARLVESGHEPGFARLEEVPTSFFDLVERRLERLYVAEAQRLGTSRDDARAAVVAREGEELRLRFEELARHYHLVLNLEMAGGKTYRVAPALAERLLETRDDVPAQALRLPFRSLMLVFDDDASLAAFHTGRPFGPNPGRGAISSILFDLQVGSEPCLLAASLHTRGRRTHGMMQRSMRYGEGSLDAMLSTAWPGVDDAPIRAKGRDFHRLLLNTVLYITSQGARVSPPRRDAGARDPLNRSPRKFMALGEGLVPLGPRRAVGETRRGEVSDRRSVRQLVAGHWRYHARGQGRLERRLLWIEPYWRGADFAQVVNRARLVR</sequence>
<organism evidence="1 2">
    <name type="scientific">Sphingomonas corticis</name>
    <dbReference type="NCBI Taxonomy" id="2722791"/>
    <lineage>
        <taxon>Bacteria</taxon>
        <taxon>Pseudomonadati</taxon>
        <taxon>Pseudomonadota</taxon>
        <taxon>Alphaproteobacteria</taxon>
        <taxon>Sphingomonadales</taxon>
        <taxon>Sphingomonadaceae</taxon>
        <taxon>Sphingomonas</taxon>
    </lineage>
</organism>
<dbReference type="EMBL" id="JAAVJH010000015">
    <property type="protein sequence ID" value="NJR80288.1"/>
    <property type="molecule type" value="Genomic_DNA"/>
</dbReference>
<keyword evidence="2" id="KW-1185">Reference proteome</keyword>